<dbReference type="EMBL" id="BAABFT010000023">
    <property type="protein sequence ID" value="GAA4339758.1"/>
    <property type="molecule type" value="Genomic_DNA"/>
</dbReference>
<reference evidence="3" key="1">
    <citation type="journal article" date="2019" name="Int. J. Syst. Evol. Microbiol.">
        <title>The Global Catalogue of Microorganisms (GCM) 10K type strain sequencing project: providing services to taxonomists for standard genome sequencing and annotation.</title>
        <authorList>
            <consortium name="The Broad Institute Genomics Platform"/>
            <consortium name="The Broad Institute Genome Sequencing Center for Infectious Disease"/>
            <person name="Wu L."/>
            <person name="Ma J."/>
        </authorList>
    </citation>
    <scope>NUCLEOTIDE SEQUENCE [LARGE SCALE GENOMIC DNA]</scope>
    <source>
        <strain evidence="3">JCM 17705</strain>
    </source>
</reference>
<gene>
    <name evidence="2" type="ORF">GCM10023149_50690</name>
</gene>
<sequence>MIVKILAKPSRAFAGVSYNTTKIDRNKGELMKFANFGALQALHKPKPQDIVNYLKMVASQNKRVSNTQLHAAISARGRQYDKHQLTAIAEAWLKEMGYGSQPYLVVFHKDTENNHVHLVSSRIDRQGRQINRDFEHVRSLRALDKVLGYTTALQYRFSTIAQFYLVIESLGYPGKDYPDQDKLMEKIAGRKPDTGRIAELKTLFLLHKSHPDFKEKMRSDHRIDIIVHAAEGRKPYGYSVVDHDTRQVFKGSEILSIKYLLENSVVPVENTVPVKTMAAGLIAAEKETDHADYIGPVWIADDVDDESVYGRNRQRKRKAGTNTR</sequence>
<accession>A0ABP8HIQ6</accession>
<dbReference type="Pfam" id="PF03432">
    <property type="entry name" value="Relaxase"/>
    <property type="match status" value="1"/>
</dbReference>
<protein>
    <recommendedName>
        <fullName evidence="1">MobA/VirD2-like nuclease domain-containing protein</fullName>
    </recommendedName>
</protein>
<evidence type="ECO:0000313" key="2">
    <source>
        <dbReference type="EMBL" id="GAA4339758.1"/>
    </source>
</evidence>
<dbReference type="InterPro" id="IPR005094">
    <property type="entry name" value="Endonuclease_MobA/VirD2"/>
</dbReference>
<comment type="caution">
    <text evidence="2">The sequence shown here is derived from an EMBL/GenBank/DDBJ whole genome shotgun (WGS) entry which is preliminary data.</text>
</comment>
<feature type="domain" description="MobA/VirD2-like nuclease" evidence="1">
    <location>
        <begin position="44"/>
        <end position="145"/>
    </location>
</feature>
<name>A0ABP8HIQ6_9SPHI</name>
<evidence type="ECO:0000259" key="1">
    <source>
        <dbReference type="Pfam" id="PF03432"/>
    </source>
</evidence>
<dbReference type="Proteomes" id="UP001500582">
    <property type="component" value="Unassembled WGS sequence"/>
</dbReference>
<organism evidence="2 3">
    <name type="scientific">Mucilaginibacter gynuensis</name>
    <dbReference type="NCBI Taxonomy" id="1302236"/>
    <lineage>
        <taxon>Bacteria</taxon>
        <taxon>Pseudomonadati</taxon>
        <taxon>Bacteroidota</taxon>
        <taxon>Sphingobacteriia</taxon>
        <taxon>Sphingobacteriales</taxon>
        <taxon>Sphingobacteriaceae</taxon>
        <taxon>Mucilaginibacter</taxon>
    </lineage>
</organism>
<dbReference type="RefSeq" id="WP_345214023.1">
    <property type="nucleotide sequence ID" value="NZ_BAABFT010000023.1"/>
</dbReference>
<evidence type="ECO:0000313" key="3">
    <source>
        <dbReference type="Proteomes" id="UP001500582"/>
    </source>
</evidence>
<keyword evidence="3" id="KW-1185">Reference proteome</keyword>
<proteinExistence type="predicted"/>